<dbReference type="GO" id="GO:0031965">
    <property type="term" value="C:nuclear membrane"/>
    <property type="evidence" value="ECO:0007669"/>
    <property type="project" value="UniProtKB-SubCell"/>
</dbReference>
<feature type="coiled-coil region" evidence="8">
    <location>
        <begin position="440"/>
        <end position="516"/>
    </location>
</feature>
<evidence type="ECO:0000313" key="12">
    <source>
        <dbReference type="Proteomes" id="UP001195483"/>
    </source>
</evidence>
<feature type="coiled-coil region" evidence="8">
    <location>
        <begin position="40"/>
        <end position="100"/>
    </location>
</feature>
<dbReference type="PROSITE" id="PS51049">
    <property type="entry name" value="KASH"/>
    <property type="match status" value="1"/>
</dbReference>
<comment type="subcellular location">
    <subcellularLocation>
        <location evidence="1">Nucleus membrane</location>
    </subcellularLocation>
</comment>
<dbReference type="SMART" id="SM01249">
    <property type="entry name" value="KASH"/>
    <property type="match status" value="1"/>
</dbReference>
<feature type="coiled-coil region" evidence="8">
    <location>
        <begin position="708"/>
        <end position="799"/>
    </location>
</feature>
<evidence type="ECO:0000256" key="4">
    <source>
        <dbReference type="ARBA" id="ARBA00022989"/>
    </source>
</evidence>
<evidence type="ECO:0000256" key="6">
    <source>
        <dbReference type="ARBA" id="ARBA00023242"/>
    </source>
</evidence>
<feature type="domain" description="KASH" evidence="10">
    <location>
        <begin position="904"/>
        <end position="960"/>
    </location>
</feature>
<organism evidence="11 12">
    <name type="scientific">Potamilus streckersoni</name>
    <dbReference type="NCBI Taxonomy" id="2493646"/>
    <lineage>
        <taxon>Eukaryota</taxon>
        <taxon>Metazoa</taxon>
        <taxon>Spiralia</taxon>
        <taxon>Lophotrochozoa</taxon>
        <taxon>Mollusca</taxon>
        <taxon>Bivalvia</taxon>
        <taxon>Autobranchia</taxon>
        <taxon>Heteroconchia</taxon>
        <taxon>Palaeoheterodonta</taxon>
        <taxon>Unionida</taxon>
        <taxon>Unionoidea</taxon>
        <taxon>Unionidae</taxon>
        <taxon>Ambleminae</taxon>
        <taxon>Lampsilini</taxon>
        <taxon>Potamilus</taxon>
    </lineage>
</organism>
<evidence type="ECO:0000256" key="3">
    <source>
        <dbReference type="ARBA" id="ARBA00022692"/>
    </source>
</evidence>
<dbReference type="AlphaFoldDB" id="A0AAE0VW67"/>
<comment type="caution">
    <text evidence="11">The sequence shown here is derived from an EMBL/GenBank/DDBJ whole genome shotgun (WGS) entry which is preliminary data.</text>
</comment>
<keyword evidence="5 7" id="KW-0472">Membrane</keyword>
<feature type="coiled-coil region" evidence="8">
    <location>
        <begin position="145"/>
        <end position="323"/>
    </location>
</feature>
<name>A0AAE0VW67_9BIVA</name>
<sequence>MCHVYPNDSTIIAIKKEIDELRKDFEQCFQTKPNDQMSLKEVTDAEIENLKKEIQTLKKVFEKDEEKSKTYPETEDDKLIECLRNEVQQLRKNLEKIENSKPPVQPNYEDVIDTIRKEIETIKMEQEKNKSEINTSTAEDMAVVIELLKKEIQSINNDTEKGQDRRPTALIYEDVIRRLKDDIEKLQEEHEKRQDLEKMASLLEADLETLKSDFDTMKKEQKQICDRDKVEMYEMEINALRKEIDKIKTTPNKVELESLQQDIQAEMDSMRKEFIALREQQDKIRYQTETSPIEPCPSNVDSFETMRQEIETIKDALQKLKTNLIPMSFDPSQKNEEDKVNKTNELEAKQQKKEMRQDTKMASTIESKINELIKDMEHMKQEQEKIFIVNEEQEKQRQLDGTYIGVMRKEMDGLKRCQEKLKQHLEGRQDCSLIPNEDIIDTLRKDVDALQMEKQSLEGRKSYSLTQNEDIIDTLRKDVDALQMEKQLSNEDRRILEALRSEVDSLRKLQEQVQYQETDSSTLTPGPSDAEEPVLDTIKEGINKEYILRDAFDQLCYECKQRDEEIEACKTDIKKLFELLQISLARMDNERQTHVETINEKLAKYSESINKVLTVTKMQSEDIEKLLDDTENEKTELRAEVNKYRNLLEGITSELQQEVESLKKRYEQVSTRQQEIENLRISTEETDASTRNKLQEMSNLDNDILLRLENLNAAQEDQTEKIASLTESLEQYRSEIPTLQKAMEIEREEILDLQRGLQMHRQELREDLNNQLTALETHRKEVETKTDAIQAELQELHKVNVQQHKLKKTRQETELQDSVMKDNISSENIPVKTTVKDLGSLVADNELSEGGLQRRAKVKELEVTPTIDELIEETNDTEERSTLSSWYSAVSTRQKRKEKSNSCLGYLGRICCTALPLILLMLLFLIFALFVPFFHECCTRTNTYRHSPMFYRYVDGPPPI</sequence>
<evidence type="ECO:0000256" key="5">
    <source>
        <dbReference type="ARBA" id="ARBA00023136"/>
    </source>
</evidence>
<accession>A0AAE0VW67</accession>
<evidence type="ECO:0000256" key="2">
    <source>
        <dbReference type="ARBA" id="ARBA00008619"/>
    </source>
</evidence>
<feature type="coiled-coil region" evidence="8">
    <location>
        <begin position="620"/>
        <end position="679"/>
    </location>
</feature>
<dbReference type="Proteomes" id="UP001195483">
    <property type="component" value="Unassembled WGS sequence"/>
</dbReference>
<keyword evidence="8" id="KW-0175">Coiled coil</keyword>
<feature type="transmembrane region" description="Helical" evidence="9">
    <location>
        <begin position="914"/>
        <end position="935"/>
    </location>
</feature>
<keyword evidence="12" id="KW-1185">Reference proteome</keyword>
<evidence type="ECO:0000313" key="11">
    <source>
        <dbReference type="EMBL" id="KAK3591422.1"/>
    </source>
</evidence>
<keyword evidence="6" id="KW-0539">Nucleus</keyword>
<evidence type="ECO:0000259" key="10">
    <source>
        <dbReference type="PROSITE" id="PS51049"/>
    </source>
</evidence>
<reference evidence="11" key="1">
    <citation type="journal article" date="2021" name="Genome Biol. Evol.">
        <title>A High-Quality Reference Genome for a Parasitic Bivalve with Doubly Uniparental Inheritance (Bivalvia: Unionida).</title>
        <authorList>
            <person name="Smith C.H."/>
        </authorList>
    </citation>
    <scope>NUCLEOTIDE SEQUENCE</scope>
    <source>
        <strain evidence="11">CHS0354</strain>
    </source>
</reference>
<evidence type="ECO:0000256" key="8">
    <source>
        <dbReference type="SAM" id="Coils"/>
    </source>
</evidence>
<evidence type="ECO:0000256" key="9">
    <source>
        <dbReference type="SAM" id="Phobius"/>
    </source>
</evidence>
<dbReference type="InterPro" id="IPR012315">
    <property type="entry name" value="KASH"/>
</dbReference>
<feature type="topological domain" description="Perinuclear space" evidence="7">
    <location>
        <begin position="934"/>
        <end position="960"/>
    </location>
</feature>
<dbReference type="Pfam" id="PF10541">
    <property type="entry name" value="KASH"/>
    <property type="match status" value="1"/>
</dbReference>
<gene>
    <name evidence="11" type="ORF">CHS0354_033420</name>
</gene>
<keyword evidence="3 7" id="KW-0812">Transmembrane</keyword>
<reference evidence="11" key="3">
    <citation type="submission" date="2023-05" db="EMBL/GenBank/DDBJ databases">
        <authorList>
            <person name="Smith C.H."/>
        </authorList>
    </citation>
    <scope>NUCLEOTIDE SEQUENCE</scope>
    <source>
        <strain evidence="11">CHS0354</strain>
        <tissue evidence="11">Mantle</tissue>
    </source>
</reference>
<dbReference type="EMBL" id="JAEAOA010001959">
    <property type="protein sequence ID" value="KAK3591422.1"/>
    <property type="molecule type" value="Genomic_DNA"/>
</dbReference>
<protein>
    <recommendedName>
        <fullName evidence="10">KASH domain-containing protein</fullName>
    </recommendedName>
</protein>
<proteinExistence type="inferred from homology"/>
<comment type="similarity">
    <text evidence="2">Belongs to the nesprin family.</text>
</comment>
<feature type="topological domain" description="Cytoplasmic" evidence="7">
    <location>
        <begin position="1"/>
        <end position="912"/>
    </location>
</feature>
<evidence type="ECO:0000256" key="7">
    <source>
        <dbReference type="PROSITE-ProRule" id="PRU00385"/>
    </source>
</evidence>
<evidence type="ECO:0000256" key="1">
    <source>
        <dbReference type="ARBA" id="ARBA00004126"/>
    </source>
</evidence>
<keyword evidence="4 9" id="KW-1133">Transmembrane helix</keyword>
<reference evidence="11" key="2">
    <citation type="journal article" date="2021" name="Genome Biol. Evol.">
        <title>Developing a high-quality reference genome for a parasitic bivalve with doubly uniparental inheritance (Bivalvia: Unionida).</title>
        <authorList>
            <person name="Smith C.H."/>
        </authorList>
    </citation>
    <scope>NUCLEOTIDE SEQUENCE</scope>
    <source>
        <strain evidence="11">CHS0354</strain>
        <tissue evidence="11">Mantle</tissue>
    </source>
</reference>